<name>A0A0A2UYC2_9BACI</name>
<proteinExistence type="predicted"/>
<dbReference type="OrthoDB" id="1682769at2"/>
<evidence type="ECO:0000256" key="4">
    <source>
        <dbReference type="ARBA" id="ARBA00022989"/>
    </source>
</evidence>
<feature type="domain" description="Zinc-ribbon" evidence="7">
    <location>
        <begin position="3"/>
        <end position="24"/>
    </location>
</feature>
<feature type="domain" description="TcaA protein NTF2-like" evidence="9">
    <location>
        <begin position="332"/>
        <end position="444"/>
    </location>
</feature>
<evidence type="ECO:0000256" key="2">
    <source>
        <dbReference type="ARBA" id="ARBA00022475"/>
    </source>
</evidence>
<feature type="domain" description="TcaA 4th" evidence="10">
    <location>
        <begin position="247"/>
        <end position="314"/>
    </location>
</feature>
<feature type="transmembrane region" description="Helical" evidence="6">
    <location>
        <begin position="49"/>
        <end position="72"/>
    </location>
</feature>
<dbReference type="PANTHER" id="PTHR40038">
    <property type="entry name" value="MEMBRANE-ASSOCIATED PROTEIN TCAA"/>
    <property type="match status" value="1"/>
</dbReference>
<dbReference type="eggNOG" id="COG4640">
    <property type="taxonomic scope" value="Bacteria"/>
</dbReference>
<keyword evidence="12" id="KW-1185">Reference proteome</keyword>
<evidence type="ECO:0000259" key="7">
    <source>
        <dbReference type="Pfam" id="PF13240"/>
    </source>
</evidence>
<gene>
    <name evidence="11" type="ORF">N780_20090</name>
</gene>
<dbReference type="InterPro" id="IPR054528">
    <property type="entry name" value="TcaA_5th"/>
</dbReference>
<dbReference type="InterPro" id="IPR054529">
    <property type="entry name" value="TcaA_2nd"/>
</dbReference>
<evidence type="ECO:0000313" key="12">
    <source>
        <dbReference type="Proteomes" id="UP000030153"/>
    </source>
</evidence>
<evidence type="ECO:0000256" key="6">
    <source>
        <dbReference type="SAM" id="Phobius"/>
    </source>
</evidence>
<dbReference type="AlphaFoldDB" id="A0A0A2UYC2"/>
<evidence type="ECO:0000259" key="9">
    <source>
        <dbReference type="Pfam" id="PF22819"/>
    </source>
</evidence>
<dbReference type="Pfam" id="PF22819">
    <property type="entry name" value="TcaA_5th"/>
    <property type="match status" value="1"/>
</dbReference>
<keyword evidence="5 6" id="KW-0472">Membrane</keyword>
<comment type="subcellular location">
    <subcellularLocation>
        <location evidence="1">Cell membrane</location>
        <topology evidence="1">Single-pass membrane protein</topology>
    </subcellularLocation>
</comment>
<dbReference type="PANTHER" id="PTHR40038:SF1">
    <property type="entry name" value="MEMBRANE-ASSOCIATED PROTEIN TCAA"/>
    <property type="match status" value="1"/>
</dbReference>
<dbReference type="InterPro" id="IPR054530">
    <property type="entry name" value="TcaA_4th"/>
</dbReference>
<keyword evidence="4 6" id="KW-1133">Transmembrane helix</keyword>
<evidence type="ECO:0000256" key="1">
    <source>
        <dbReference type="ARBA" id="ARBA00004162"/>
    </source>
</evidence>
<feature type="domain" description="TcaA second" evidence="8">
    <location>
        <begin position="74"/>
        <end position="166"/>
    </location>
</feature>
<dbReference type="Pfam" id="PF22813">
    <property type="entry name" value="TcaA_2nd"/>
    <property type="match status" value="1"/>
</dbReference>
<comment type="caution">
    <text evidence="11">The sequence shown here is derived from an EMBL/GenBank/DDBJ whole genome shotgun (WGS) entry which is preliminary data.</text>
</comment>
<dbReference type="EMBL" id="AVBG01000006">
    <property type="protein sequence ID" value="KGP91526.1"/>
    <property type="molecule type" value="Genomic_DNA"/>
</dbReference>
<evidence type="ECO:0000259" key="10">
    <source>
        <dbReference type="Pfam" id="PF22820"/>
    </source>
</evidence>
<dbReference type="Pfam" id="PF13240">
    <property type="entry name" value="Zn_Ribbon_1"/>
    <property type="match status" value="1"/>
</dbReference>
<evidence type="ECO:0000256" key="5">
    <source>
        <dbReference type="ARBA" id="ARBA00023136"/>
    </source>
</evidence>
<dbReference type="RefSeq" id="WP_036783270.1">
    <property type="nucleotide sequence ID" value="NZ_AVBG01000006.1"/>
</dbReference>
<evidence type="ECO:0000256" key="3">
    <source>
        <dbReference type="ARBA" id="ARBA00022692"/>
    </source>
</evidence>
<evidence type="ECO:0000259" key="8">
    <source>
        <dbReference type="Pfam" id="PF22813"/>
    </source>
</evidence>
<organism evidence="11 12">
    <name type="scientific">Pontibacillus chungwhensis BH030062</name>
    <dbReference type="NCBI Taxonomy" id="1385513"/>
    <lineage>
        <taxon>Bacteria</taxon>
        <taxon>Bacillati</taxon>
        <taxon>Bacillota</taxon>
        <taxon>Bacilli</taxon>
        <taxon>Bacillales</taxon>
        <taxon>Bacillaceae</taxon>
        <taxon>Pontibacillus</taxon>
    </lineage>
</organism>
<keyword evidence="3 6" id="KW-0812">Transmembrane</keyword>
<protein>
    <submittedName>
        <fullName evidence="11">Uncharacterized protein</fullName>
    </submittedName>
</protein>
<reference evidence="11 12" key="1">
    <citation type="submission" date="2013-08" db="EMBL/GenBank/DDBJ databases">
        <title>Genome of Pontibacillus chungwhensis.</title>
        <authorList>
            <person name="Wang Q."/>
            <person name="Wang G."/>
        </authorList>
    </citation>
    <scope>NUCLEOTIDE SEQUENCE [LARGE SCALE GENOMIC DNA]</scope>
    <source>
        <strain evidence="11 12">BH030062</strain>
    </source>
</reference>
<dbReference type="GO" id="GO:0005886">
    <property type="term" value="C:plasma membrane"/>
    <property type="evidence" value="ECO:0007669"/>
    <property type="project" value="UniProtKB-SubCell"/>
</dbReference>
<dbReference type="InterPro" id="IPR026870">
    <property type="entry name" value="Zinc_ribbon_dom"/>
</dbReference>
<evidence type="ECO:0000313" key="11">
    <source>
        <dbReference type="EMBL" id="KGP91526.1"/>
    </source>
</evidence>
<dbReference type="Proteomes" id="UP000030153">
    <property type="component" value="Unassembled WGS sequence"/>
</dbReference>
<accession>A0A0A2UYC2</accession>
<dbReference type="STRING" id="1385513.N780_20090"/>
<keyword evidence="2" id="KW-1003">Cell membrane</keyword>
<dbReference type="Pfam" id="PF22820">
    <property type="entry name" value="TcaA_3rd_4th"/>
    <property type="match status" value="1"/>
</dbReference>
<sequence>MKFCTQCGHQLQEGQSFCTECGTAFDANDQPASKASQPPKAPMSKKKKIMWTIGVAVTVALISTHLILSSLFDPMKSVQAMDRAISDNQAEAFFEEVSLDEDALIIQDEYLDYIEGEGWSDIRNQIVESVHNEESFDQAIHGRYGGELFKVKKEKVLGIYDTYDIVAIPTEVSILSNVENSTLTIGEDHTVETTTPYEYVLAMKAYPGNYPIAGKAANSFGEFTIEGSLPIEQNDEHHQEFEAEFAADYYNVKTNEENAILYINGESTEKKLGEFEGEIGPIPTDASLELQAGWTGEDGEEILSEKVTPQNASYGTMHFDIQHPVKLAPMTKEGAINHYQDFRSAYEDALNNRNYTTVAPYLLQGSKADLELEDYIGDLEDENYTYNFSENDVTNVVLVNEATISLSSNESFIFTNHKGDQTHYERSKTYTIVYKDGTYTIKEINIFDTDRDSL</sequence>